<gene>
    <name evidence="3" type="ORF">QQZ08_004317</name>
</gene>
<evidence type="ECO:0000313" key="3">
    <source>
        <dbReference type="EMBL" id="KAK7429102.1"/>
    </source>
</evidence>
<keyword evidence="2" id="KW-1133">Transmembrane helix</keyword>
<dbReference type="Proteomes" id="UP001498421">
    <property type="component" value="Unassembled WGS sequence"/>
</dbReference>
<evidence type="ECO:0000256" key="1">
    <source>
        <dbReference type="SAM" id="MobiDB-lite"/>
    </source>
</evidence>
<sequence length="148" mass="15817">MATSGNGFAIYLWATSELCVSIMVVALTALRPLLRKIAHMINSSVNSSDYKSGYRGASSDPRSRTTRSKATHNHGSGIYWRSGTGTQTRGVMVDDNGSEVQLNNLTSGKVMKTEEIRISTEIVSNDGSGEYPTGNRKPLGLETSATAG</sequence>
<protein>
    <recommendedName>
        <fullName evidence="5">Integral membrane protein</fullName>
    </recommendedName>
</protein>
<keyword evidence="2" id="KW-0472">Membrane</keyword>
<keyword evidence="4" id="KW-1185">Reference proteome</keyword>
<name>A0ABR1I699_9HYPO</name>
<evidence type="ECO:0008006" key="5">
    <source>
        <dbReference type="Google" id="ProtNLM"/>
    </source>
</evidence>
<keyword evidence="2" id="KW-0812">Transmembrane</keyword>
<accession>A0ABR1I699</accession>
<evidence type="ECO:0000313" key="4">
    <source>
        <dbReference type="Proteomes" id="UP001498421"/>
    </source>
</evidence>
<feature type="region of interest" description="Disordered" evidence="1">
    <location>
        <begin position="124"/>
        <end position="148"/>
    </location>
</feature>
<feature type="transmembrane region" description="Helical" evidence="2">
    <location>
        <begin position="12"/>
        <end position="34"/>
    </location>
</feature>
<organism evidence="3 4">
    <name type="scientific">Neonectria magnoliae</name>
    <dbReference type="NCBI Taxonomy" id="2732573"/>
    <lineage>
        <taxon>Eukaryota</taxon>
        <taxon>Fungi</taxon>
        <taxon>Dikarya</taxon>
        <taxon>Ascomycota</taxon>
        <taxon>Pezizomycotina</taxon>
        <taxon>Sordariomycetes</taxon>
        <taxon>Hypocreomycetidae</taxon>
        <taxon>Hypocreales</taxon>
        <taxon>Nectriaceae</taxon>
        <taxon>Neonectria</taxon>
    </lineage>
</organism>
<dbReference type="EMBL" id="JAZAVK010000032">
    <property type="protein sequence ID" value="KAK7429102.1"/>
    <property type="molecule type" value="Genomic_DNA"/>
</dbReference>
<evidence type="ECO:0000256" key="2">
    <source>
        <dbReference type="SAM" id="Phobius"/>
    </source>
</evidence>
<reference evidence="3 4" key="1">
    <citation type="journal article" date="2025" name="Microbiol. Resour. Announc.">
        <title>Draft genome sequences for Neonectria magnoliae and Neonectria punicea, canker pathogens of Liriodendron tulipifera and Acer saccharum in West Virginia.</title>
        <authorList>
            <person name="Petronek H.M."/>
            <person name="Kasson M.T."/>
            <person name="Metheny A.M."/>
            <person name="Stauder C.M."/>
            <person name="Lovett B."/>
            <person name="Lynch S.C."/>
            <person name="Garnas J.R."/>
            <person name="Kasson L.R."/>
            <person name="Stajich J.E."/>
        </authorList>
    </citation>
    <scope>NUCLEOTIDE SEQUENCE [LARGE SCALE GENOMIC DNA]</scope>
    <source>
        <strain evidence="3 4">NRRL 64651</strain>
    </source>
</reference>
<comment type="caution">
    <text evidence="3">The sequence shown here is derived from an EMBL/GenBank/DDBJ whole genome shotgun (WGS) entry which is preliminary data.</text>
</comment>
<proteinExistence type="predicted"/>
<feature type="region of interest" description="Disordered" evidence="1">
    <location>
        <begin position="47"/>
        <end position="99"/>
    </location>
</feature>